<gene>
    <name evidence="1" type="ORF">GGD55_002465</name>
</gene>
<organism evidence="1 2">
    <name type="scientific">Rhizobium giardinii</name>
    <dbReference type="NCBI Taxonomy" id="56731"/>
    <lineage>
        <taxon>Bacteria</taxon>
        <taxon>Pseudomonadati</taxon>
        <taxon>Pseudomonadota</taxon>
        <taxon>Alphaproteobacteria</taxon>
        <taxon>Hyphomicrobiales</taxon>
        <taxon>Rhizobiaceae</taxon>
        <taxon>Rhizobium/Agrobacterium group</taxon>
        <taxon>Rhizobium</taxon>
    </lineage>
</organism>
<protein>
    <submittedName>
        <fullName evidence="1">Uncharacterized protein</fullName>
    </submittedName>
</protein>
<evidence type="ECO:0000313" key="2">
    <source>
        <dbReference type="Proteomes" id="UP000585507"/>
    </source>
</evidence>
<dbReference type="EMBL" id="JACHBK010000005">
    <property type="protein sequence ID" value="MBB5535761.1"/>
    <property type="molecule type" value="Genomic_DNA"/>
</dbReference>
<dbReference type="RefSeq" id="WP_162709202.1">
    <property type="nucleotide sequence ID" value="NZ_JACHBK010000005.1"/>
</dbReference>
<proteinExistence type="predicted"/>
<reference evidence="1 2" key="1">
    <citation type="submission" date="2020-08" db="EMBL/GenBank/DDBJ databases">
        <title>Genomic Encyclopedia of Type Strains, Phase IV (KMG-V): Genome sequencing to study the core and pangenomes of soil and plant-associated prokaryotes.</title>
        <authorList>
            <person name="Whitman W."/>
        </authorList>
    </citation>
    <scope>NUCLEOTIDE SEQUENCE [LARGE SCALE GENOMIC DNA]</scope>
    <source>
        <strain evidence="1 2">SEMIA 4084</strain>
    </source>
</reference>
<sequence>MRARPFETGAHLIPLAEFRAMEILLNIQEGNVSENLDQITWVIAMCHSAVLAGDLDELTELHR</sequence>
<comment type="caution">
    <text evidence="1">The sequence shown here is derived from an EMBL/GenBank/DDBJ whole genome shotgun (WGS) entry which is preliminary data.</text>
</comment>
<keyword evidence="2" id="KW-1185">Reference proteome</keyword>
<evidence type="ECO:0000313" key="1">
    <source>
        <dbReference type="EMBL" id="MBB5535761.1"/>
    </source>
</evidence>
<dbReference type="AlphaFoldDB" id="A0A7W8X8K4"/>
<dbReference type="Proteomes" id="UP000585507">
    <property type="component" value="Unassembled WGS sequence"/>
</dbReference>
<name>A0A7W8X8K4_9HYPH</name>
<accession>A0A7W8X8K4</accession>